<keyword evidence="3" id="KW-0489">Methyltransferase</keyword>
<evidence type="ECO:0000256" key="1">
    <source>
        <dbReference type="ARBA" id="ARBA00006594"/>
    </source>
</evidence>
<reference evidence="8" key="1">
    <citation type="journal article" date="2020" name="Nature">
        <title>Giant virus diversity and host interactions through global metagenomics.</title>
        <authorList>
            <person name="Schulz F."/>
            <person name="Roux S."/>
            <person name="Paez-Espino D."/>
            <person name="Jungbluth S."/>
            <person name="Walsh D.A."/>
            <person name="Denef V.J."/>
            <person name="McMahon K.D."/>
            <person name="Konstantinidis K.T."/>
            <person name="Eloe-Fadrosh E.A."/>
            <person name="Kyrpides N.C."/>
            <person name="Woyke T."/>
        </authorList>
    </citation>
    <scope>NUCLEOTIDE SEQUENCE</scope>
    <source>
        <strain evidence="8">GVMAG-M-3300022752-39</strain>
    </source>
</reference>
<dbReference type="Gene3D" id="1.10.1020.10">
    <property type="entry name" value="Adenine-specific Methyltransferase, Domain 2"/>
    <property type="match status" value="1"/>
</dbReference>
<dbReference type="GO" id="GO:0009307">
    <property type="term" value="P:DNA restriction-modification system"/>
    <property type="evidence" value="ECO:0007669"/>
    <property type="project" value="InterPro"/>
</dbReference>
<dbReference type="GO" id="GO:0032259">
    <property type="term" value="P:methylation"/>
    <property type="evidence" value="ECO:0007669"/>
    <property type="project" value="UniProtKB-KW"/>
</dbReference>
<dbReference type="InterPro" id="IPR002052">
    <property type="entry name" value="DNA_methylase_N6_adenine_CS"/>
</dbReference>
<dbReference type="Pfam" id="PF02086">
    <property type="entry name" value="MethyltransfD12"/>
    <property type="match status" value="1"/>
</dbReference>
<evidence type="ECO:0000256" key="4">
    <source>
        <dbReference type="ARBA" id="ARBA00022679"/>
    </source>
</evidence>
<evidence type="ECO:0000256" key="6">
    <source>
        <dbReference type="ARBA" id="ARBA00047942"/>
    </source>
</evidence>
<dbReference type="AlphaFoldDB" id="A0A6C0CSP9"/>
<comment type="similarity">
    <text evidence="1">Belongs to the N(4)/N(6)-methyltransferase family.</text>
</comment>
<dbReference type="GO" id="GO:0043565">
    <property type="term" value="F:sequence-specific DNA binding"/>
    <property type="evidence" value="ECO:0007669"/>
    <property type="project" value="TreeGrafter"/>
</dbReference>
<evidence type="ECO:0000256" key="5">
    <source>
        <dbReference type="ARBA" id="ARBA00022691"/>
    </source>
</evidence>
<name>A0A6C0CSP9_9ZZZZ</name>
<dbReference type="PRINTS" id="PR00505">
    <property type="entry name" value="D12N6MTFRASE"/>
</dbReference>
<dbReference type="PROSITE" id="PS00092">
    <property type="entry name" value="N6_MTASE"/>
    <property type="match status" value="1"/>
</dbReference>
<dbReference type="InterPro" id="IPR012327">
    <property type="entry name" value="MeTrfase_D12"/>
</dbReference>
<evidence type="ECO:0000256" key="7">
    <source>
        <dbReference type="SAM" id="MobiDB-lite"/>
    </source>
</evidence>
<protein>
    <recommendedName>
        <fullName evidence="2">site-specific DNA-methyltransferase (adenine-specific)</fullName>
        <ecNumber evidence="2">2.1.1.72</ecNumber>
    </recommendedName>
</protein>
<organism evidence="8">
    <name type="scientific">viral metagenome</name>
    <dbReference type="NCBI Taxonomy" id="1070528"/>
    <lineage>
        <taxon>unclassified sequences</taxon>
        <taxon>metagenomes</taxon>
        <taxon>organismal metagenomes</taxon>
    </lineage>
</organism>
<dbReference type="GO" id="GO:0006298">
    <property type="term" value="P:mismatch repair"/>
    <property type="evidence" value="ECO:0007669"/>
    <property type="project" value="TreeGrafter"/>
</dbReference>
<accession>A0A6C0CSP9</accession>
<proteinExistence type="inferred from homology"/>
<feature type="region of interest" description="Disordered" evidence="7">
    <location>
        <begin position="239"/>
        <end position="265"/>
    </location>
</feature>
<evidence type="ECO:0000256" key="3">
    <source>
        <dbReference type="ARBA" id="ARBA00022603"/>
    </source>
</evidence>
<keyword evidence="5" id="KW-0949">S-adenosyl-L-methionine</keyword>
<keyword evidence="4" id="KW-0808">Transferase</keyword>
<sequence>MKYLGGKHGIGKLIAEFISKECPPESVNGYLEPFCGSLGVFKQMTDRDYKKYIASDKQPDLIEMWKKIKNNTLHIPKHITEEQYNRLKNAKSPNAMKAIAGFGLSFGGKYFAGYAQKWAGNSGRNFLNEFKTSIDKITPAIRKSNVYFYNKSYYKYEPKNMLIYCDPPYKSTEGYSTGDFDHDLFWDTMRKWSKDNCVFISEENAPSDFKVVWKIKKRRTLDKTSRFYKYEKIYAYDPRGQQPAKNKTIKHHKTNKSRTRKVTPR</sequence>
<dbReference type="InterPro" id="IPR029063">
    <property type="entry name" value="SAM-dependent_MTases_sf"/>
</dbReference>
<dbReference type="GO" id="GO:0009007">
    <property type="term" value="F:site-specific DNA-methyltransferase (adenine-specific) activity"/>
    <property type="evidence" value="ECO:0007669"/>
    <property type="project" value="UniProtKB-EC"/>
</dbReference>
<evidence type="ECO:0000256" key="2">
    <source>
        <dbReference type="ARBA" id="ARBA00011900"/>
    </source>
</evidence>
<dbReference type="SUPFAM" id="SSF53335">
    <property type="entry name" value="S-adenosyl-L-methionine-dependent methyltransferases"/>
    <property type="match status" value="1"/>
</dbReference>
<feature type="compositionally biased region" description="Basic residues" evidence="7">
    <location>
        <begin position="247"/>
        <end position="265"/>
    </location>
</feature>
<dbReference type="InterPro" id="IPR023095">
    <property type="entry name" value="Ade_MeTrfase_dom_2"/>
</dbReference>
<dbReference type="Gene3D" id="3.40.50.150">
    <property type="entry name" value="Vaccinia Virus protein VP39"/>
    <property type="match status" value="1"/>
</dbReference>
<dbReference type="EC" id="2.1.1.72" evidence="2"/>
<dbReference type="EMBL" id="MN739489">
    <property type="protein sequence ID" value="QHT07876.1"/>
    <property type="molecule type" value="Genomic_DNA"/>
</dbReference>
<comment type="catalytic activity">
    <reaction evidence="6">
        <text>a 2'-deoxyadenosine in DNA + S-adenosyl-L-methionine = an N(6)-methyl-2'-deoxyadenosine in DNA + S-adenosyl-L-homocysteine + H(+)</text>
        <dbReference type="Rhea" id="RHEA:15197"/>
        <dbReference type="Rhea" id="RHEA-COMP:12418"/>
        <dbReference type="Rhea" id="RHEA-COMP:12419"/>
        <dbReference type="ChEBI" id="CHEBI:15378"/>
        <dbReference type="ChEBI" id="CHEBI:57856"/>
        <dbReference type="ChEBI" id="CHEBI:59789"/>
        <dbReference type="ChEBI" id="CHEBI:90615"/>
        <dbReference type="ChEBI" id="CHEBI:90616"/>
        <dbReference type="EC" id="2.1.1.72"/>
    </reaction>
</comment>
<dbReference type="PANTHER" id="PTHR30481">
    <property type="entry name" value="DNA ADENINE METHYLASE"/>
    <property type="match status" value="1"/>
</dbReference>
<dbReference type="GO" id="GO:1904047">
    <property type="term" value="F:S-adenosyl-L-methionine binding"/>
    <property type="evidence" value="ECO:0007669"/>
    <property type="project" value="TreeGrafter"/>
</dbReference>
<evidence type="ECO:0000313" key="8">
    <source>
        <dbReference type="EMBL" id="QHT07876.1"/>
    </source>
</evidence>